<sequence length="76" mass="8362">MFFSTPHFSQRNAAPSPLGVFTARCPAVGVQPLLQSPTLGPPEKRLLLRPAINRQQRLSLYASPLSRSPYAHRHAG</sequence>
<dbReference type="EMBL" id="JBCEZU010000001">
    <property type="protein sequence ID" value="KAK9543101.1"/>
    <property type="molecule type" value="Genomic_DNA"/>
</dbReference>
<comment type="caution">
    <text evidence="1">The sequence shown here is derived from an EMBL/GenBank/DDBJ whole genome shotgun (WGS) entry which is preliminary data.</text>
</comment>
<proteinExistence type="predicted"/>
<gene>
    <name evidence="1" type="ORF">VZT92_000908</name>
</gene>
<dbReference type="Proteomes" id="UP001488805">
    <property type="component" value="Unassembled WGS sequence"/>
</dbReference>
<keyword evidence="2" id="KW-1185">Reference proteome</keyword>
<evidence type="ECO:0000313" key="2">
    <source>
        <dbReference type="Proteomes" id="UP001488805"/>
    </source>
</evidence>
<protein>
    <submittedName>
        <fullName evidence="1">Uncharacterized protein</fullName>
    </submittedName>
</protein>
<dbReference type="AlphaFoldDB" id="A0AAW1GEM5"/>
<name>A0AAW1GEM5_ZOAVI</name>
<reference evidence="1 2" key="1">
    <citation type="journal article" date="2024" name="Genome Biol. Evol.">
        <title>Chromosome-level genome assembly of the viviparous eelpout Zoarces viviparus.</title>
        <authorList>
            <person name="Fuhrmann N."/>
            <person name="Brasseur M.V."/>
            <person name="Bakowski C.E."/>
            <person name="Podsiadlowski L."/>
            <person name="Prost S."/>
            <person name="Krehenwinkel H."/>
            <person name="Mayer C."/>
        </authorList>
    </citation>
    <scope>NUCLEOTIDE SEQUENCE [LARGE SCALE GENOMIC DNA]</scope>
    <source>
        <strain evidence="1">NO-MEL_2022_Ind0_liver</strain>
    </source>
</reference>
<organism evidence="1 2">
    <name type="scientific">Zoarces viviparus</name>
    <name type="common">Viviparous eelpout</name>
    <name type="synonym">Blennius viviparus</name>
    <dbReference type="NCBI Taxonomy" id="48416"/>
    <lineage>
        <taxon>Eukaryota</taxon>
        <taxon>Metazoa</taxon>
        <taxon>Chordata</taxon>
        <taxon>Craniata</taxon>
        <taxon>Vertebrata</taxon>
        <taxon>Euteleostomi</taxon>
        <taxon>Actinopterygii</taxon>
        <taxon>Neopterygii</taxon>
        <taxon>Teleostei</taxon>
        <taxon>Neoteleostei</taxon>
        <taxon>Acanthomorphata</taxon>
        <taxon>Eupercaria</taxon>
        <taxon>Perciformes</taxon>
        <taxon>Cottioidei</taxon>
        <taxon>Zoarcales</taxon>
        <taxon>Zoarcidae</taxon>
        <taxon>Zoarcinae</taxon>
        <taxon>Zoarces</taxon>
    </lineage>
</organism>
<evidence type="ECO:0000313" key="1">
    <source>
        <dbReference type="EMBL" id="KAK9543101.1"/>
    </source>
</evidence>
<accession>A0AAW1GEM5</accession>